<protein>
    <recommendedName>
        <fullName evidence="3">tRNA pseudouridine(55) synthase</fullName>
        <ecNumber evidence="3">5.4.99.25</ecNumber>
    </recommendedName>
</protein>
<evidence type="ECO:0000313" key="8">
    <source>
        <dbReference type="EMBL" id="KAK7996332.1"/>
    </source>
</evidence>
<evidence type="ECO:0000256" key="5">
    <source>
        <dbReference type="ARBA" id="ARBA00023235"/>
    </source>
</evidence>
<dbReference type="EMBL" id="JAQQWI010000022">
    <property type="protein sequence ID" value="KAK7996332.1"/>
    <property type="molecule type" value="Genomic_DNA"/>
</dbReference>
<sequence>MAASRPVLDGVFAINKPVGMSSAQVIRDCQHHFNPSGFFKPMLEEEASKRSQESNSRRKRRGFGKNDLRVKMGHGGTLDPLATGVLILGVGKGTKSLQSFLDCTKTYETVVVFGASTDTYDRVGKVLKKTGYDHITKPMVEEALNSFRGTLQQMPPLYSALKMEGKPLYEYAREGKPIPREIQTREVNVTELEMVEWYEPGTHNHRWPAEDATTFERQFAEQVWKIEKDQMTKEKRTPEEEAEENKALADHEDFKRQADESVDALVYDRNKKRNKQNKKNAQKTPALMSGALGEAPPPKQGRGSNLIPPSPDPNTPPPWDGKGPAAVRIRMTVTSGFYVRSFCHDLGLKVGSAAMMAELCRSRQGDFVLGTENCLEFEDLSKGEEAWAPPLEKMLVQWNSKTNKAPSHPPTRAAPAQSDAQKSVEVSPPVSPPRKRKASEEPEAPSSPAKKSNIRPSSRERKSSSPKDKDATTA</sequence>
<feature type="domain" description="Pseudouridine synthase II N-terminal" evidence="7">
    <location>
        <begin position="71"/>
        <end position="200"/>
    </location>
</feature>
<dbReference type="SUPFAM" id="SSF55120">
    <property type="entry name" value="Pseudouridine synthase"/>
    <property type="match status" value="1"/>
</dbReference>
<keyword evidence="4" id="KW-0819">tRNA processing</keyword>
<gene>
    <name evidence="8" type="ORF">PG991_015799</name>
</gene>
<feature type="compositionally biased region" description="Pro residues" evidence="6">
    <location>
        <begin position="308"/>
        <end position="319"/>
    </location>
</feature>
<proteinExistence type="inferred from homology"/>
<evidence type="ECO:0000313" key="9">
    <source>
        <dbReference type="Proteomes" id="UP001396898"/>
    </source>
</evidence>
<evidence type="ECO:0000256" key="1">
    <source>
        <dbReference type="ARBA" id="ARBA00001166"/>
    </source>
</evidence>
<evidence type="ECO:0000256" key="2">
    <source>
        <dbReference type="ARBA" id="ARBA00008999"/>
    </source>
</evidence>
<evidence type="ECO:0000256" key="4">
    <source>
        <dbReference type="ARBA" id="ARBA00022694"/>
    </source>
</evidence>
<dbReference type="InterPro" id="IPR020103">
    <property type="entry name" value="PsdUridine_synth_cat_dom_sf"/>
</dbReference>
<feature type="region of interest" description="Disordered" evidence="6">
    <location>
        <begin position="229"/>
        <end position="324"/>
    </location>
</feature>
<dbReference type="PANTHER" id="PTHR13767">
    <property type="entry name" value="TRNA-PSEUDOURIDINE SYNTHASE"/>
    <property type="match status" value="1"/>
</dbReference>
<feature type="region of interest" description="Disordered" evidence="6">
    <location>
        <begin position="401"/>
        <end position="474"/>
    </location>
</feature>
<evidence type="ECO:0000256" key="6">
    <source>
        <dbReference type="SAM" id="MobiDB-lite"/>
    </source>
</evidence>
<evidence type="ECO:0000259" key="7">
    <source>
        <dbReference type="Pfam" id="PF01509"/>
    </source>
</evidence>
<feature type="compositionally biased region" description="Basic and acidic residues" evidence="6">
    <location>
        <begin position="229"/>
        <end position="259"/>
    </location>
</feature>
<name>A0ABR1R4J5_9PEZI</name>
<accession>A0ABR1R4J5</accession>
<reference evidence="8 9" key="1">
    <citation type="submission" date="2023-01" db="EMBL/GenBank/DDBJ databases">
        <title>Analysis of 21 Apiospora genomes using comparative genomics revels a genus with tremendous synthesis potential of carbohydrate active enzymes and secondary metabolites.</title>
        <authorList>
            <person name="Sorensen T."/>
        </authorList>
    </citation>
    <scope>NUCLEOTIDE SEQUENCE [LARGE SCALE GENOMIC DNA]</scope>
    <source>
        <strain evidence="8 9">CBS 20057</strain>
    </source>
</reference>
<organism evidence="8 9">
    <name type="scientific">Apiospora marii</name>
    <dbReference type="NCBI Taxonomy" id="335849"/>
    <lineage>
        <taxon>Eukaryota</taxon>
        <taxon>Fungi</taxon>
        <taxon>Dikarya</taxon>
        <taxon>Ascomycota</taxon>
        <taxon>Pezizomycotina</taxon>
        <taxon>Sordariomycetes</taxon>
        <taxon>Xylariomycetidae</taxon>
        <taxon>Amphisphaeriales</taxon>
        <taxon>Apiosporaceae</taxon>
        <taxon>Apiospora</taxon>
    </lineage>
</organism>
<feature type="region of interest" description="Disordered" evidence="6">
    <location>
        <begin position="45"/>
        <end position="69"/>
    </location>
</feature>
<keyword evidence="9" id="KW-1185">Reference proteome</keyword>
<dbReference type="InterPro" id="IPR002501">
    <property type="entry name" value="PsdUridine_synth_N"/>
</dbReference>
<comment type="catalytic activity">
    <reaction evidence="1">
        <text>a uridine in mRNA = a pseudouridine in mRNA</text>
        <dbReference type="Rhea" id="RHEA:56644"/>
        <dbReference type="Rhea" id="RHEA-COMP:14658"/>
        <dbReference type="Rhea" id="RHEA-COMP:14659"/>
        <dbReference type="ChEBI" id="CHEBI:65314"/>
        <dbReference type="ChEBI" id="CHEBI:65315"/>
    </reaction>
</comment>
<dbReference type="Proteomes" id="UP001396898">
    <property type="component" value="Unassembled WGS sequence"/>
</dbReference>
<dbReference type="HAMAP" id="MF_01080">
    <property type="entry name" value="TruB_bact"/>
    <property type="match status" value="1"/>
</dbReference>
<evidence type="ECO:0000256" key="3">
    <source>
        <dbReference type="ARBA" id="ARBA00012787"/>
    </source>
</evidence>
<comment type="caution">
    <text evidence="8">The sequence shown here is derived from an EMBL/GenBank/DDBJ whole genome shotgun (WGS) entry which is preliminary data.</text>
</comment>
<dbReference type="PANTHER" id="PTHR13767:SF2">
    <property type="entry name" value="PSEUDOURIDYLATE SYNTHASE TRUB1"/>
    <property type="match status" value="1"/>
</dbReference>
<keyword evidence="5" id="KW-0413">Isomerase</keyword>
<feature type="compositionally biased region" description="Basic residues" evidence="6">
    <location>
        <begin position="270"/>
        <end position="281"/>
    </location>
</feature>
<dbReference type="Gene3D" id="3.30.2350.10">
    <property type="entry name" value="Pseudouridine synthase"/>
    <property type="match status" value="1"/>
</dbReference>
<feature type="compositionally biased region" description="Basic and acidic residues" evidence="6">
    <location>
        <begin position="457"/>
        <end position="474"/>
    </location>
</feature>
<dbReference type="InterPro" id="IPR014780">
    <property type="entry name" value="tRNA_psdUridine_synth_TruB"/>
</dbReference>
<dbReference type="Pfam" id="PF01509">
    <property type="entry name" value="TruB_N"/>
    <property type="match status" value="1"/>
</dbReference>
<dbReference type="EC" id="5.4.99.25" evidence="3"/>
<feature type="compositionally biased region" description="Basic and acidic residues" evidence="6">
    <location>
        <begin position="45"/>
        <end position="56"/>
    </location>
</feature>
<comment type="similarity">
    <text evidence="2">Belongs to the pseudouridine synthase TruB family.</text>
</comment>